<feature type="region of interest" description="Disordered" evidence="7">
    <location>
        <begin position="17"/>
        <end position="39"/>
    </location>
</feature>
<dbReference type="RefSeq" id="WP_354152065.1">
    <property type="nucleotide sequence ID" value="NZ_JBEPMN010000009.1"/>
</dbReference>
<feature type="compositionally biased region" description="Low complexity" evidence="7">
    <location>
        <begin position="25"/>
        <end position="37"/>
    </location>
</feature>
<dbReference type="InterPro" id="IPR029044">
    <property type="entry name" value="Nucleotide-diphossugar_trans"/>
</dbReference>
<keyword evidence="2" id="KW-0328">Glycosyltransferase</keyword>
<comment type="caution">
    <text evidence="9">The sequence shown here is derived from an EMBL/GenBank/DDBJ whole genome shotgun (WGS) entry which is preliminary data.</text>
</comment>
<feature type="transmembrane region" description="Helical" evidence="8">
    <location>
        <begin position="208"/>
        <end position="236"/>
    </location>
</feature>
<evidence type="ECO:0000256" key="2">
    <source>
        <dbReference type="ARBA" id="ARBA00022676"/>
    </source>
</evidence>
<keyword evidence="4 8" id="KW-0812">Transmembrane</keyword>
<evidence type="ECO:0000256" key="8">
    <source>
        <dbReference type="SAM" id="Phobius"/>
    </source>
</evidence>
<feature type="region of interest" description="Disordered" evidence="7">
    <location>
        <begin position="647"/>
        <end position="678"/>
    </location>
</feature>
<name>A0ABV2KQC3_9HYPH</name>
<dbReference type="PANTHER" id="PTHR43867">
    <property type="entry name" value="CELLULOSE SYNTHASE CATALYTIC SUBUNIT A [UDP-FORMING]"/>
    <property type="match status" value="1"/>
</dbReference>
<dbReference type="Pfam" id="PF13641">
    <property type="entry name" value="Glyco_tranf_2_3"/>
    <property type="match status" value="1"/>
</dbReference>
<evidence type="ECO:0000313" key="10">
    <source>
        <dbReference type="Proteomes" id="UP001549143"/>
    </source>
</evidence>
<feature type="transmembrane region" description="Helical" evidence="8">
    <location>
        <begin position="605"/>
        <end position="625"/>
    </location>
</feature>
<feature type="compositionally biased region" description="Low complexity" evidence="7">
    <location>
        <begin position="662"/>
        <end position="678"/>
    </location>
</feature>
<keyword evidence="6 8" id="KW-0472">Membrane</keyword>
<keyword evidence="10" id="KW-1185">Reference proteome</keyword>
<feature type="transmembrane region" description="Helical" evidence="8">
    <location>
        <begin position="242"/>
        <end position="262"/>
    </location>
</feature>
<gene>
    <name evidence="9" type="ORF">ABID44_002542</name>
</gene>
<dbReference type="EMBL" id="JBEPMN010000009">
    <property type="protein sequence ID" value="MET3662208.1"/>
    <property type="molecule type" value="Genomic_DNA"/>
</dbReference>
<proteinExistence type="predicted"/>
<dbReference type="SUPFAM" id="SSF53448">
    <property type="entry name" value="Nucleotide-diphospho-sugar transferases"/>
    <property type="match status" value="1"/>
</dbReference>
<evidence type="ECO:0000256" key="4">
    <source>
        <dbReference type="ARBA" id="ARBA00022692"/>
    </source>
</evidence>
<dbReference type="InterPro" id="IPR050321">
    <property type="entry name" value="Glycosyltr_2/OpgH_subfam"/>
</dbReference>
<keyword evidence="5 8" id="KW-1133">Transmembrane helix</keyword>
<dbReference type="Gene3D" id="3.90.550.10">
    <property type="entry name" value="Spore Coat Polysaccharide Biosynthesis Protein SpsA, Chain A"/>
    <property type="match status" value="1"/>
</dbReference>
<dbReference type="Proteomes" id="UP001549143">
    <property type="component" value="Unassembled WGS sequence"/>
</dbReference>
<comment type="subcellular location">
    <subcellularLocation>
        <location evidence="1">Membrane</location>
        <topology evidence="1">Multi-pass membrane protein</topology>
    </subcellularLocation>
</comment>
<accession>A0ABV2KQC3</accession>
<sequence length="678" mass="75488">MHRTVYEIGENAGVPARRRCGGEGSAASRATHAGAASKPPGFPGFIEEWRPVLRRLGFSPETVERLAHTCGAQGDIVSALESIGVCTRGQIVEALAGELELQWLETIEPQRMLLNDDQLLMLLRGNGSHLPVRYLHRNGYVCYLLSAKAIRPHRLQAGLRNRPGFVKHVRIVDNRTLRAALIERGRPLLSSIAVNGLSQRHPEMSARIVANAWQGIVVGVLVSVLPVGIVLAPMLVLTLMHAFATLFFFACVVLRFLAAVTVGPAKRKRAPALPAGNVPTYSVLIALYKEANIVPDLLTALDRIVWPRERLEIKLVCEADDHETLAAIHARPLPPHIEVVEVPDVGPRTKPKALSYALPMTSGELVVLYDAEDWPDPMQLAEAWAKFQACGPEVAVLQAPLEISNAPESKVARMFAFEYRALFHGLLPFLARHRFLLPLGGTSNHFRREALEAVGGWDPFNVTEDADLGLRLARFGYRSDVLSLPTYEKAPRTVRVWVPQRTRWFKGWAQSWLVHMRRPMRLARDLGFRSFLLAQVLFAGMLASALLHPVLLATFLVVVVRLQLGMTTERPFPALMAVDVLNVTFGYLAFLLLGWRALSTEQKLGFWKVVLLTPVYWVMMSWAGWRAIWQLWRQPFKWEKTPHEEMAASAARPGKGRSGQNAATADPPMKAAATILRR</sequence>
<evidence type="ECO:0000256" key="5">
    <source>
        <dbReference type="ARBA" id="ARBA00022989"/>
    </source>
</evidence>
<evidence type="ECO:0000256" key="3">
    <source>
        <dbReference type="ARBA" id="ARBA00022679"/>
    </source>
</evidence>
<dbReference type="PANTHER" id="PTHR43867:SF2">
    <property type="entry name" value="CELLULOSE SYNTHASE CATALYTIC SUBUNIT A [UDP-FORMING]"/>
    <property type="match status" value="1"/>
</dbReference>
<feature type="transmembrane region" description="Helical" evidence="8">
    <location>
        <begin position="526"/>
        <end position="559"/>
    </location>
</feature>
<evidence type="ECO:0000313" key="9">
    <source>
        <dbReference type="EMBL" id="MET3662208.1"/>
    </source>
</evidence>
<evidence type="ECO:0000256" key="7">
    <source>
        <dbReference type="SAM" id="MobiDB-lite"/>
    </source>
</evidence>
<protein>
    <submittedName>
        <fullName evidence="9">Cellulose synthase/poly-beta-1,6-N-acetylglucosamine synthase-like glycosyltransferase</fullName>
    </submittedName>
</protein>
<evidence type="ECO:0000256" key="1">
    <source>
        <dbReference type="ARBA" id="ARBA00004141"/>
    </source>
</evidence>
<organism evidence="9 10">
    <name type="scientific">Aquamicrobium ahrensii</name>
    <dbReference type="NCBI Taxonomy" id="469551"/>
    <lineage>
        <taxon>Bacteria</taxon>
        <taxon>Pseudomonadati</taxon>
        <taxon>Pseudomonadota</taxon>
        <taxon>Alphaproteobacteria</taxon>
        <taxon>Hyphomicrobiales</taxon>
        <taxon>Phyllobacteriaceae</taxon>
        <taxon>Aquamicrobium</taxon>
    </lineage>
</organism>
<evidence type="ECO:0000256" key="6">
    <source>
        <dbReference type="ARBA" id="ARBA00023136"/>
    </source>
</evidence>
<keyword evidence="3" id="KW-0808">Transferase</keyword>
<feature type="transmembrane region" description="Helical" evidence="8">
    <location>
        <begin position="571"/>
        <end position="593"/>
    </location>
</feature>
<reference evidence="9 10" key="1">
    <citation type="submission" date="2024-06" db="EMBL/GenBank/DDBJ databases">
        <title>Genomic Encyclopedia of Type Strains, Phase IV (KMG-IV): sequencing the most valuable type-strain genomes for metagenomic binning, comparative biology and taxonomic classification.</title>
        <authorList>
            <person name="Goeker M."/>
        </authorList>
    </citation>
    <scope>NUCLEOTIDE SEQUENCE [LARGE SCALE GENOMIC DNA]</scope>
    <source>
        <strain evidence="9 10">DSM 19730</strain>
    </source>
</reference>